<organism evidence="2">
    <name type="scientific">Thermogladius calderae</name>
    <dbReference type="NCBI Taxonomy" id="1200300"/>
    <lineage>
        <taxon>Archaea</taxon>
        <taxon>Thermoproteota</taxon>
        <taxon>Thermoprotei</taxon>
        <taxon>Desulfurococcales</taxon>
        <taxon>Desulfurococcaceae</taxon>
        <taxon>Thermogladius</taxon>
    </lineage>
</organism>
<gene>
    <name evidence="2" type="ORF">ENM60_01810</name>
</gene>
<sequence>MPAESSIAEMNSIDYLTALTRDVEDAVAILEEAVSVYASGSNVGRVYPKLRELKNKAEEGKVMIMEYIMRAGEAFTNARSYIAVVQGLDRIAQLSDGAGYRLLLLEESNIRLDKKIVDNIVELLKTARRQLALIRDSLEKLRLNPRKSISDSNEVSKLEAYADELYRNTTFNLYTIHGGNIVALMVGKEIVDFIEDICDSAKMIGEEIRFIALLKTAST</sequence>
<evidence type="ECO:0000256" key="1">
    <source>
        <dbReference type="ARBA" id="ARBA00008591"/>
    </source>
</evidence>
<dbReference type="Gene3D" id="1.20.58.220">
    <property type="entry name" value="Phosphate transport system protein phou homolog 2, domain 2"/>
    <property type="match status" value="1"/>
</dbReference>
<name>A0A7J3XYF2_9CREN</name>
<dbReference type="AlphaFoldDB" id="A0A7J3XYF2"/>
<protein>
    <submittedName>
        <fullName evidence="2">DUF47 family protein</fullName>
    </submittedName>
</protein>
<evidence type="ECO:0000313" key="2">
    <source>
        <dbReference type="EMBL" id="HHP67519.1"/>
    </source>
</evidence>
<comment type="similarity">
    <text evidence="1">Belongs to the UPF0111 family.</text>
</comment>
<accession>A0A7J3XYF2</accession>
<dbReference type="Pfam" id="PF01865">
    <property type="entry name" value="PhoU_div"/>
    <property type="match status" value="1"/>
</dbReference>
<proteinExistence type="inferred from homology"/>
<dbReference type="SUPFAM" id="SSF109755">
    <property type="entry name" value="PhoU-like"/>
    <property type="match status" value="1"/>
</dbReference>
<dbReference type="EMBL" id="DRYK01000026">
    <property type="protein sequence ID" value="HHP67519.1"/>
    <property type="molecule type" value="Genomic_DNA"/>
</dbReference>
<comment type="caution">
    <text evidence="2">The sequence shown here is derived from an EMBL/GenBank/DDBJ whole genome shotgun (WGS) entry which is preliminary data.</text>
</comment>
<dbReference type="InterPro" id="IPR018445">
    <property type="entry name" value="Put_Phosphate_transp_reg"/>
</dbReference>
<dbReference type="InterPro" id="IPR038078">
    <property type="entry name" value="PhoU-like_sf"/>
</dbReference>
<reference evidence="2" key="1">
    <citation type="journal article" date="2020" name="mSystems">
        <title>Genome- and Community-Level Interaction Insights into Carbon Utilization and Element Cycling Functions of Hydrothermarchaeota in Hydrothermal Sediment.</title>
        <authorList>
            <person name="Zhou Z."/>
            <person name="Liu Y."/>
            <person name="Xu W."/>
            <person name="Pan J."/>
            <person name="Luo Z.H."/>
            <person name="Li M."/>
        </authorList>
    </citation>
    <scope>NUCLEOTIDE SEQUENCE [LARGE SCALE GENOMIC DNA]</scope>
    <source>
        <strain evidence="2">SpSt-110</strain>
    </source>
</reference>